<feature type="compositionally biased region" description="Polar residues" evidence="1">
    <location>
        <begin position="732"/>
        <end position="742"/>
    </location>
</feature>
<feature type="compositionally biased region" description="Polar residues" evidence="1">
    <location>
        <begin position="502"/>
        <end position="512"/>
    </location>
</feature>
<evidence type="ECO:0000313" key="3">
    <source>
        <dbReference type="Proteomes" id="UP000752171"/>
    </source>
</evidence>
<feature type="compositionally biased region" description="Polar residues" evidence="1">
    <location>
        <begin position="520"/>
        <end position="535"/>
    </location>
</feature>
<organism evidence="2 3">
    <name type="scientific">Astyanax mexicanus</name>
    <name type="common">Blind cave fish</name>
    <name type="synonym">Astyanax fasciatus mexicanus</name>
    <dbReference type="NCBI Taxonomy" id="7994"/>
    <lineage>
        <taxon>Eukaryota</taxon>
        <taxon>Metazoa</taxon>
        <taxon>Chordata</taxon>
        <taxon>Craniata</taxon>
        <taxon>Vertebrata</taxon>
        <taxon>Euteleostomi</taxon>
        <taxon>Actinopterygii</taxon>
        <taxon>Neopterygii</taxon>
        <taxon>Teleostei</taxon>
        <taxon>Ostariophysi</taxon>
        <taxon>Characiformes</taxon>
        <taxon>Characoidei</taxon>
        <taxon>Acestrorhamphidae</taxon>
        <taxon>Acestrorhamphinae</taxon>
        <taxon>Astyanax</taxon>
    </lineage>
</organism>
<feature type="compositionally biased region" description="Basic and acidic residues" evidence="1">
    <location>
        <begin position="441"/>
        <end position="453"/>
    </location>
</feature>
<gene>
    <name evidence="2" type="ORF">AMEX_G1384</name>
</gene>
<feature type="compositionally biased region" description="Polar residues" evidence="1">
    <location>
        <begin position="765"/>
        <end position="775"/>
    </location>
</feature>
<feature type="region of interest" description="Disordered" evidence="1">
    <location>
        <begin position="370"/>
        <end position="460"/>
    </location>
</feature>
<dbReference type="EMBL" id="JAICCE010000001">
    <property type="protein sequence ID" value="KAG9282693.1"/>
    <property type="molecule type" value="Genomic_DNA"/>
</dbReference>
<feature type="compositionally biased region" description="Low complexity" evidence="1">
    <location>
        <begin position="370"/>
        <end position="380"/>
    </location>
</feature>
<feature type="compositionally biased region" description="Basic residues" evidence="1">
    <location>
        <begin position="785"/>
        <end position="795"/>
    </location>
</feature>
<feature type="compositionally biased region" description="Polar residues" evidence="1">
    <location>
        <begin position="417"/>
        <end position="428"/>
    </location>
</feature>
<feature type="region of interest" description="Disordered" evidence="1">
    <location>
        <begin position="732"/>
        <end position="798"/>
    </location>
</feature>
<proteinExistence type="predicted"/>
<accession>A0A8T2ME01</accession>
<feature type="compositionally biased region" description="Polar residues" evidence="1">
    <location>
        <begin position="581"/>
        <end position="593"/>
    </location>
</feature>
<feature type="compositionally biased region" description="Low complexity" evidence="1">
    <location>
        <begin position="539"/>
        <end position="552"/>
    </location>
</feature>
<sequence length="834" mass="89582">MNLVSEVIVPRLMGGEDCLCEEELEEFVIKMDEDKGVDFQSLKARFQNDETLKIRVKPAIPEKPKALTSPTFPTSPTTKISNPLVTSIMENRMSFTPRVVFKDDKKSPGKRPVSMPEPLPLNMNPELVDKKQKKEGDLIKQALKDKNLPLVLPVNPVIPVIEETPKPDPISASSAVASPSKVSTPKKKIFFNFSKSPKAEKEKRDIAESTVPVNPALDHLAPSSSTPVNSTPIVNKPVSYKALVPPSQAEVVPASSSPIIPVIPAPVISNPAIPEPEVPEVRTVPEMDIVSQVCSEPDILKPKSPIPVAVPDVSLPENMTTEMPDSTEMPDILDMDIPPPIIPEDIPDADIYSLDIPVPVTPDLFITALSTSSTPPSSSPNLSRTASPAPVRSASVTPEPANLVLPTLTPNPDAASSPRTSPILSSAATDVKPVTENGTAESHEGMDQTEKTPELLSSTSSTPISALSVLARAEEMAPVKHTICDQRVLNLLEKAKRKHNVSHQTPTPTTPESPGMVLPDTTSPALAPVESSTPKNLHPEATQAEPAPAVEAAQVRQSLVVDLPDIPPVDYEDQSGDRASVRSNTPSSETALTNGLDHNRASPAPKVLTVHKPAAAKGKPPPPPPRKTPVTVPNGSITPEKPARVLSTDLQTSTLADQPVEENGIIIPAPVDFTSENSSLDDSEFDDSSEPVALEDPQQAELPEHESFAFSVHEQAFLEQLYPEYQTNSEEFVPSVETTETDSAPKATGTPDSVPDSPVSPSPSGTLEMNDNGDNNIYEDLAANKRQKSTKKPRKIVPMNPYADSVNVITGEEEAMYEIKARETCKGRKNDLAV</sequence>
<feature type="non-terminal residue" evidence="2">
    <location>
        <position position="1"/>
    </location>
</feature>
<dbReference type="Proteomes" id="UP000752171">
    <property type="component" value="Unassembled WGS sequence"/>
</dbReference>
<feature type="compositionally biased region" description="Acidic residues" evidence="1">
    <location>
        <begin position="679"/>
        <end position="689"/>
    </location>
</feature>
<feature type="region of interest" description="Disordered" evidence="1">
    <location>
        <begin position="565"/>
        <end position="701"/>
    </location>
</feature>
<feature type="region of interest" description="Disordered" evidence="1">
    <location>
        <begin position="102"/>
        <end position="124"/>
    </location>
</feature>
<name>A0A8T2ME01_ASTMX</name>
<comment type="caution">
    <text evidence="2">The sequence shown here is derived from an EMBL/GenBank/DDBJ whole genome shotgun (WGS) entry which is preliminary data.</text>
</comment>
<evidence type="ECO:0000313" key="2">
    <source>
        <dbReference type="EMBL" id="KAG9282693.1"/>
    </source>
</evidence>
<dbReference type="AlphaFoldDB" id="A0A8T2ME01"/>
<protein>
    <submittedName>
        <fullName evidence="2">Calphotin-like</fullName>
    </submittedName>
</protein>
<feature type="compositionally biased region" description="Low complexity" evidence="1">
    <location>
        <begin position="751"/>
        <end position="764"/>
    </location>
</feature>
<reference evidence="2 3" key="1">
    <citation type="submission" date="2021-07" db="EMBL/GenBank/DDBJ databases">
        <authorList>
            <person name="Imarazene B."/>
            <person name="Zahm M."/>
            <person name="Klopp C."/>
            <person name="Cabau C."/>
            <person name="Beille S."/>
            <person name="Jouanno E."/>
            <person name="Castinel A."/>
            <person name="Lluch J."/>
            <person name="Gil L."/>
            <person name="Kuchtly C."/>
            <person name="Lopez Roques C."/>
            <person name="Donnadieu C."/>
            <person name="Parrinello H."/>
            <person name="Journot L."/>
            <person name="Du K."/>
            <person name="Schartl M."/>
            <person name="Retaux S."/>
            <person name="Guiguen Y."/>
        </authorList>
    </citation>
    <scope>NUCLEOTIDE SEQUENCE [LARGE SCALE GENOMIC DNA]</scope>
    <source>
        <strain evidence="2">Pach_M1</strain>
        <tissue evidence="2">Testis</tissue>
    </source>
</reference>
<feature type="region of interest" description="Disordered" evidence="1">
    <location>
        <begin position="497"/>
        <end position="552"/>
    </location>
</feature>
<evidence type="ECO:0000256" key="1">
    <source>
        <dbReference type="SAM" id="MobiDB-lite"/>
    </source>
</evidence>